<dbReference type="SMART" id="SM00052">
    <property type="entry name" value="EAL"/>
    <property type="match status" value="1"/>
</dbReference>
<feature type="domain" description="EAL" evidence="2">
    <location>
        <begin position="171"/>
        <end position="421"/>
    </location>
</feature>
<protein>
    <submittedName>
        <fullName evidence="3">EAL domain-containing protein</fullName>
    </submittedName>
</protein>
<dbReference type="RefSeq" id="WP_256507978.1">
    <property type="nucleotide sequence ID" value="NZ_CP101740.1"/>
</dbReference>
<feature type="region of interest" description="Disordered" evidence="1">
    <location>
        <begin position="1"/>
        <end position="24"/>
    </location>
</feature>
<dbReference type="Gene3D" id="3.20.20.450">
    <property type="entry name" value="EAL domain"/>
    <property type="match status" value="1"/>
</dbReference>
<gene>
    <name evidence="3" type="ORF">NMP03_01840</name>
</gene>
<dbReference type="Pfam" id="PF00563">
    <property type="entry name" value="EAL"/>
    <property type="match status" value="1"/>
</dbReference>
<dbReference type="InterPro" id="IPR035919">
    <property type="entry name" value="EAL_sf"/>
</dbReference>
<dbReference type="InterPro" id="IPR001633">
    <property type="entry name" value="EAL_dom"/>
</dbReference>
<feature type="compositionally biased region" description="Pro residues" evidence="1">
    <location>
        <begin position="1"/>
        <end position="11"/>
    </location>
</feature>
<evidence type="ECO:0000256" key="1">
    <source>
        <dbReference type="SAM" id="MobiDB-lite"/>
    </source>
</evidence>
<accession>A0ABY5LB17</accession>
<evidence type="ECO:0000313" key="3">
    <source>
        <dbReference type="EMBL" id="UUL84145.1"/>
    </source>
</evidence>
<proteinExistence type="predicted"/>
<sequence>MRPQDPDPPPATGTESAVDGYRRDDGGALGSPGWRLFILADVTNFGALRRTLGRSRAGRLIDDIAAIAAIAWPGARLAPVSRSMLEIAFEGRTPTDADAAIAALRRCFDQPIDIDGGLHRIEMLFAGAAMPVHDDDDVRLIEAAEAALGQARTDQIDIVRDLTQIEHAYDRMALIRDLSGAIGNGEIFLQYQPKVHLRQQEIVSVEALVRWQHPTRGLIAPADFIPLAEESRKIGALTLWTIRKVIADQQLLAAAGFDLPIFVNISGMLLADAEFVDQVCTMVRGVPTKIGFEITETAVIRDPESAIRHLHTFAQIGVTLAIDDYGAGLSSLAYLKQLPARELKIDKMFVLELTSSNRDPLIVRSTIDLAHALDMEVTAEGVETPAALALLSVMGCDMAQGFLISRPIAIDAMIQFLEQDRHLGAMASMRPTFGRPEAFWKRA</sequence>
<reference evidence="3" key="1">
    <citation type="submission" date="2022-07" db="EMBL/GenBank/DDBJ databases">
        <title>Sphingomonas sp. nov., a novel bacterium isolated from the north slope of the Mount Everest.</title>
        <authorList>
            <person name="Cui X."/>
            <person name="Liu Y."/>
        </authorList>
    </citation>
    <scope>NUCLEOTIDE SEQUENCE</scope>
    <source>
        <strain evidence="3">S5-59</strain>
    </source>
</reference>
<organism evidence="3 4">
    <name type="scientific">Sphingomonas qomolangmaensis</name>
    <dbReference type="NCBI Taxonomy" id="2918765"/>
    <lineage>
        <taxon>Bacteria</taxon>
        <taxon>Pseudomonadati</taxon>
        <taxon>Pseudomonadota</taxon>
        <taxon>Alphaproteobacteria</taxon>
        <taxon>Sphingomonadales</taxon>
        <taxon>Sphingomonadaceae</taxon>
        <taxon>Sphingomonas</taxon>
    </lineage>
</organism>
<dbReference type="InterPro" id="IPR043128">
    <property type="entry name" value="Rev_trsase/Diguanyl_cyclase"/>
</dbReference>
<dbReference type="CDD" id="cd01948">
    <property type="entry name" value="EAL"/>
    <property type="match status" value="1"/>
</dbReference>
<dbReference type="SUPFAM" id="SSF141868">
    <property type="entry name" value="EAL domain-like"/>
    <property type="match status" value="1"/>
</dbReference>
<dbReference type="PANTHER" id="PTHR33121">
    <property type="entry name" value="CYCLIC DI-GMP PHOSPHODIESTERASE PDEF"/>
    <property type="match status" value="1"/>
</dbReference>
<name>A0ABY5LB17_9SPHN</name>
<dbReference type="PROSITE" id="PS50883">
    <property type="entry name" value="EAL"/>
    <property type="match status" value="1"/>
</dbReference>
<dbReference type="PANTHER" id="PTHR33121:SF70">
    <property type="entry name" value="SIGNALING PROTEIN YKOW"/>
    <property type="match status" value="1"/>
</dbReference>
<dbReference type="Proteomes" id="UP001058533">
    <property type="component" value="Chromosome"/>
</dbReference>
<dbReference type="InterPro" id="IPR050706">
    <property type="entry name" value="Cyclic-di-GMP_PDE-like"/>
</dbReference>
<evidence type="ECO:0000313" key="4">
    <source>
        <dbReference type="Proteomes" id="UP001058533"/>
    </source>
</evidence>
<evidence type="ECO:0000259" key="2">
    <source>
        <dbReference type="PROSITE" id="PS50883"/>
    </source>
</evidence>
<dbReference type="Gene3D" id="3.30.70.270">
    <property type="match status" value="1"/>
</dbReference>
<dbReference type="EMBL" id="CP101740">
    <property type="protein sequence ID" value="UUL84145.1"/>
    <property type="molecule type" value="Genomic_DNA"/>
</dbReference>
<keyword evidence="4" id="KW-1185">Reference proteome</keyword>